<name>A0A7L5A0L1_9BACT</name>
<proteinExistence type="predicted"/>
<evidence type="ECO:0000313" key="2">
    <source>
        <dbReference type="Proteomes" id="UP000326380"/>
    </source>
</evidence>
<dbReference type="Proteomes" id="UP000326380">
    <property type="component" value="Unassembled WGS sequence"/>
</dbReference>
<keyword evidence="2" id="KW-1185">Reference proteome</keyword>
<comment type="caution">
    <text evidence="1">The sequence shown here is derived from an EMBL/GenBank/DDBJ whole genome shotgun (WGS) entry which is preliminary data.</text>
</comment>
<protein>
    <submittedName>
        <fullName evidence="1">Uncharacterized protein</fullName>
    </submittedName>
</protein>
<dbReference type="RefSeq" id="WP_151079845.1">
    <property type="nucleotide sequence ID" value="NZ_CP047647.1"/>
</dbReference>
<accession>A0A7L5A0L1</accession>
<reference evidence="1 2" key="1">
    <citation type="submission" date="2019-09" db="EMBL/GenBank/DDBJ databases">
        <title>Genome sequence of Hymenobacter sp. M3.</title>
        <authorList>
            <person name="Srinivasan S."/>
        </authorList>
    </citation>
    <scope>NUCLEOTIDE SEQUENCE [LARGE SCALE GENOMIC DNA]</scope>
    <source>
        <strain evidence="1 2">M3</strain>
    </source>
</reference>
<sequence>MLTRTIRWAAPVLCAAVLGCHARQPSLPPSIVVDLIYGPTCPNSAQVYRTVQHTVAGWQQQHPEVQHRMRLNRWLVPEDALPTPATVQLNGHTLPSDTTLPERIRGYSSPTVLVDGRNLTGVAPQPGLPGCAVQLPDEPQIRAALDAALSAP</sequence>
<dbReference type="EMBL" id="VTWU01000005">
    <property type="protein sequence ID" value="KAA9331665.1"/>
    <property type="molecule type" value="Genomic_DNA"/>
</dbReference>
<dbReference type="AlphaFoldDB" id="A0A7L5A0L1"/>
<dbReference type="PROSITE" id="PS51257">
    <property type="entry name" value="PROKAR_LIPOPROTEIN"/>
    <property type="match status" value="1"/>
</dbReference>
<gene>
    <name evidence="1" type="ORF">F0P96_15645</name>
</gene>
<organism evidence="1 2">
    <name type="scientific">Hymenobacter busanensis</name>
    <dbReference type="NCBI Taxonomy" id="2607656"/>
    <lineage>
        <taxon>Bacteria</taxon>
        <taxon>Pseudomonadati</taxon>
        <taxon>Bacteroidota</taxon>
        <taxon>Cytophagia</taxon>
        <taxon>Cytophagales</taxon>
        <taxon>Hymenobacteraceae</taxon>
        <taxon>Hymenobacter</taxon>
    </lineage>
</organism>
<evidence type="ECO:0000313" key="1">
    <source>
        <dbReference type="EMBL" id="KAA9331665.1"/>
    </source>
</evidence>